<name>A0A5J5BCB9_9ASTE</name>
<protein>
    <submittedName>
        <fullName evidence="1">Uncharacterized protein</fullName>
    </submittedName>
</protein>
<accession>A0A5J5BCB9</accession>
<evidence type="ECO:0000313" key="1">
    <source>
        <dbReference type="EMBL" id="KAA8538861.1"/>
    </source>
</evidence>
<dbReference type="AlphaFoldDB" id="A0A5J5BCB9"/>
<reference evidence="1 2" key="1">
    <citation type="submission" date="2019-09" db="EMBL/GenBank/DDBJ databases">
        <title>A chromosome-level genome assembly of the Chinese tupelo Nyssa sinensis.</title>
        <authorList>
            <person name="Yang X."/>
            <person name="Kang M."/>
            <person name="Yang Y."/>
            <person name="Xiong H."/>
            <person name="Wang M."/>
            <person name="Zhang Z."/>
            <person name="Wang Z."/>
            <person name="Wu H."/>
            <person name="Ma T."/>
            <person name="Liu J."/>
            <person name="Xi Z."/>
        </authorList>
    </citation>
    <scope>NUCLEOTIDE SEQUENCE [LARGE SCALE GENOMIC DNA]</scope>
    <source>
        <strain evidence="1">J267</strain>
        <tissue evidence="1">Leaf</tissue>
    </source>
</reference>
<dbReference type="InterPro" id="IPR044297">
    <property type="entry name" value="CSI1/2/3"/>
</dbReference>
<dbReference type="Proteomes" id="UP000325577">
    <property type="component" value="Linkage Group LG14"/>
</dbReference>
<dbReference type="EMBL" id="CM018037">
    <property type="protein sequence ID" value="KAA8538861.1"/>
    <property type="molecule type" value="Genomic_DNA"/>
</dbReference>
<evidence type="ECO:0000313" key="2">
    <source>
        <dbReference type="Proteomes" id="UP000325577"/>
    </source>
</evidence>
<keyword evidence="2" id="KW-1185">Reference proteome</keyword>
<gene>
    <name evidence="1" type="ORF">F0562_025553</name>
</gene>
<dbReference type="GO" id="GO:0008017">
    <property type="term" value="F:microtubule binding"/>
    <property type="evidence" value="ECO:0007669"/>
    <property type="project" value="InterPro"/>
</dbReference>
<dbReference type="GO" id="GO:0010330">
    <property type="term" value="C:cellulose synthase complex"/>
    <property type="evidence" value="ECO:0007669"/>
    <property type="project" value="InterPro"/>
</dbReference>
<proteinExistence type="predicted"/>
<dbReference type="OrthoDB" id="1732815at2759"/>
<organism evidence="1 2">
    <name type="scientific">Nyssa sinensis</name>
    <dbReference type="NCBI Taxonomy" id="561372"/>
    <lineage>
        <taxon>Eukaryota</taxon>
        <taxon>Viridiplantae</taxon>
        <taxon>Streptophyta</taxon>
        <taxon>Embryophyta</taxon>
        <taxon>Tracheophyta</taxon>
        <taxon>Spermatophyta</taxon>
        <taxon>Magnoliopsida</taxon>
        <taxon>eudicotyledons</taxon>
        <taxon>Gunneridae</taxon>
        <taxon>Pentapetalae</taxon>
        <taxon>asterids</taxon>
        <taxon>Cornales</taxon>
        <taxon>Nyssaceae</taxon>
        <taxon>Nyssa</taxon>
    </lineage>
</organism>
<dbReference type="PANTHER" id="PTHR46369">
    <property type="entry name" value="PROTEIN CELLULOSE SYNTHASE INTERACTIVE 1"/>
    <property type="match status" value="1"/>
</dbReference>
<dbReference type="PANTHER" id="PTHR46369:SF1">
    <property type="entry name" value="PROTEIN CELLULOSE SYNTHASE INTERACTIVE 3"/>
    <property type="match status" value="1"/>
</dbReference>
<sequence>MFRCDASLVEEGRFQFISKEGVLQHLRFPTEEARKAAAEAIYEVSSDGLSDDHVGTKIFVTEGVVLALWEQLDLENKRQFGEQAGTGPRVIGTEEAATYEAEHTSKLDNAYVSGGTDNEVEVEETNGLLILPESDGSFTVAPEVKDQQWEHVMVVALDKEKSEMPYMSGDSGSYYTTRV</sequence>
<dbReference type="GO" id="GO:2001006">
    <property type="term" value="P:regulation of cellulose biosynthetic process"/>
    <property type="evidence" value="ECO:0007669"/>
    <property type="project" value="InterPro"/>
</dbReference>
<dbReference type="GO" id="GO:0051211">
    <property type="term" value="P:anisotropic cell growth"/>
    <property type="evidence" value="ECO:0007669"/>
    <property type="project" value="InterPro"/>
</dbReference>